<dbReference type="GeneID" id="81432173"/>
<gene>
    <name evidence="1" type="ORF">N7496_000065</name>
</gene>
<dbReference type="EMBL" id="JAPZBS010000001">
    <property type="protein sequence ID" value="KAJ5388997.1"/>
    <property type="molecule type" value="Genomic_DNA"/>
</dbReference>
<dbReference type="InterPro" id="IPR011990">
    <property type="entry name" value="TPR-like_helical_dom_sf"/>
</dbReference>
<dbReference type="RefSeq" id="XP_056559725.1">
    <property type="nucleotide sequence ID" value="XM_056692996.1"/>
</dbReference>
<name>A0A9W9VTE3_9EURO</name>
<dbReference type="Gene3D" id="1.25.40.10">
    <property type="entry name" value="Tetratricopeptide repeat domain"/>
    <property type="match status" value="1"/>
</dbReference>
<proteinExistence type="predicted"/>
<evidence type="ECO:0000313" key="2">
    <source>
        <dbReference type="Proteomes" id="UP001147782"/>
    </source>
</evidence>
<comment type="caution">
    <text evidence="1">The sequence shown here is derived from an EMBL/GenBank/DDBJ whole genome shotgun (WGS) entry which is preliminary data.</text>
</comment>
<reference evidence="1" key="2">
    <citation type="journal article" date="2023" name="IMA Fungus">
        <title>Comparative genomic study of the Penicillium genus elucidates a diverse pangenome and 15 lateral gene transfer events.</title>
        <authorList>
            <person name="Petersen C."/>
            <person name="Sorensen T."/>
            <person name="Nielsen M.R."/>
            <person name="Sondergaard T.E."/>
            <person name="Sorensen J.L."/>
            <person name="Fitzpatrick D.A."/>
            <person name="Frisvad J.C."/>
            <person name="Nielsen K.L."/>
        </authorList>
    </citation>
    <scope>NUCLEOTIDE SEQUENCE</scope>
    <source>
        <strain evidence="1">IBT 29864</strain>
    </source>
</reference>
<dbReference type="Proteomes" id="UP001147782">
    <property type="component" value="Unassembled WGS sequence"/>
</dbReference>
<dbReference type="PANTHER" id="PTHR45588:SF1">
    <property type="entry name" value="WW DOMAIN-CONTAINING PROTEIN"/>
    <property type="match status" value="1"/>
</dbReference>
<dbReference type="PANTHER" id="PTHR45588">
    <property type="entry name" value="TPR DOMAIN-CONTAINING PROTEIN"/>
    <property type="match status" value="1"/>
</dbReference>
<reference evidence="1" key="1">
    <citation type="submission" date="2022-11" db="EMBL/GenBank/DDBJ databases">
        <authorList>
            <person name="Petersen C."/>
        </authorList>
    </citation>
    <scope>NUCLEOTIDE SEQUENCE</scope>
    <source>
        <strain evidence="1">IBT 29864</strain>
    </source>
</reference>
<evidence type="ECO:0000313" key="1">
    <source>
        <dbReference type="EMBL" id="KAJ5388997.1"/>
    </source>
</evidence>
<sequence length="83" mass="9230">MSLVADSVKPTPAASGYYNLGAYSRKVSTKSEAAQAWFDRGLVWCYSFNHEEAYKCFEQAVVQDRSCTMAYWGLAYAAGPNDK</sequence>
<protein>
    <submittedName>
        <fullName evidence="1">Tetratricopeptide repeat domain protein</fullName>
    </submittedName>
</protein>
<dbReference type="OrthoDB" id="414774at2759"/>
<accession>A0A9W9VTE3</accession>
<organism evidence="1 2">
    <name type="scientific">Penicillium cataractarum</name>
    <dbReference type="NCBI Taxonomy" id="2100454"/>
    <lineage>
        <taxon>Eukaryota</taxon>
        <taxon>Fungi</taxon>
        <taxon>Dikarya</taxon>
        <taxon>Ascomycota</taxon>
        <taxon>Pezizomycotina</taxon>
        <taxon>Eurotiomycetes</taxon>
        <taxon>Eurotiomycetidae</taxon>
        <taxon>Eurotiales</taxon>
        <taxon>Aspergillaceae</taxon>
        <taxon>Penicillium</taxon>
    </lineage>
</organism>
<dbReference type="SUPFAM" id="SSF48452">
    <property type="entry name" value="TPR-like"/>
    <property type="match status" value="1"/>
</dbReference>
<dbReference type="AlphaFoldDB" id="A0A9W9VTE3"/>
<keyword evidence="2" id="KW-1185">Reference proteome</keyword>